<organism evidence="3 4">
    <name type="scientific">Gordonia mangrovi</name>
    <dbReference type="NCBI Taxonomy" id="2665643"/>
    <lineage>
        <taxon>Bacteria</taxon>
        <taxon>Bacillati</taxon>
        <taxon>Actinomycetota</taxon>
        <taxon>Actinomycetes</taxon>
        <taxon>Mycobacteriales</taxon>
        <taxon>Gordoniaceae</taxon>
        <taxon>Gordonia</taxon>
    </lineage>
</organism>
<accession>A0A6L7GM03</accession>
<feature type="domain" description="Alpha/beta-hydrolase catalytic" evidence="2">
    <location>
        <begin position="328"/>
        <end position="400"/>
    </location>
</feature>
<feature type="transmembrane region" description="Helical" evidence="1">
    <location>
        <begin position="99"/>
        <end position="122"/>
    </location>
</feature>
<feature type="transmembrane region" description="Helical" evidence="1">
    <location>
        <begin position="12"/>
        <end position="29"/>
    </location>
</feature>
<protein>
    <recommendedName>
        <fullName evidence="2">Alpha/beta-hydrolase catalytic domain-containing protein</fullName>
    </recommendedName>
</protein>
<keyword evidence="1" id="KW-0472">Membrane</keyword>
<evidence type="ECO:0000313" key="4">
    <source>
        <dbReference type="Proteomes" id="UP000475545"/>
    </source>
</evidence>
<feature type="transmembrane region" description="Helical" evidence="1">
    <location>
        <begin position="127"/>
        <end position="144"/>
    </location>
</feature>
<feature type="transmembrane region" description="Helical" evidence="1">
    <location>
        <begin position="35"/>
        <end position="54"/>
    </location>
</feature>
<dbReference type="InterPro" id="IPR029058">
    <property type="entry name" value="AB_hydrolase_fold"/>
</dbReference>
<feature type="transmembrane region" description="Helical" evidence="1">
    <location>
        <begin position="66"/>
        <end position="87"/>
    </location>
</feature>
<dbReference type="EMBL" id="WMBR01000001">
    <property type="protein sequence ID" value="MXP20906.1"/>
    <property type="molecule type" value="Genomic_DNA"/>
</dbReference>
<reference evidence="3 4" key="1">
    <citation type="submission" date="2019-11" db="EMBL/GenBank/DDBJ databases">
        <title>Gordonia sp. nov., a novel actinobacterium isolated from mangrove soil in Hainan.</title>
        <authorList>
            <person name="Huang X."/>
            <person name="Xie Y."/>
            <person name="Chu X."/>
            <person name="Xiao K."/>
        </authorList>
    </citation>
    <scope>NUCLEOTIDE SEQUENCE [LARGE SCALE GENOMIC DNA]</scope>
    <source>
        <strain evidence="3 4">HNM0687</strain>
    </source>
</reference>
<dbReference type="Pfam" id="PF10081">
    <property type="entry name" value="Abhydrolase_9"/>
    <property type="match status" value="2"/>
</dbReference>
<sequence>MTARGRCGPHPIVSVAAALAATAALWPSGLPRSAMVSAVVTAGCVAVVTASVLMATRRSPARPATIVAAGAGSLGFACCAALLSMSWQNGLRDALGAPAVGPGWAAVSVTGGLLAFVAIVWLPRITALVVAMTVALLAGFLPAAQADDPADQTPDVPAGIFYAQNDSNAQNDDMSALHRDAAAQRSADLVTRWVRAGGLDRRAVVIAVPTGSGWVDAAAVAGYRRRFGGDVTVVAMQYSARPSWQTFVADRSSAGHTATALLREVLDRIGARPPARRPEVHVYGQSLGAVGAETARVWADRTRPGALTETVLVGIPGDAVAEHPGAGSPRVVIANDSDPIPRWSWSVLWRPPRHMADTRIVGRRTPQPLWLPLIGFLQTSVDLLGSLDGAPGVGHRYGPEQGVGSPSS</sequence>
<proteinExistence type="predicted"/>
<name>A0A6L7GM03_9ACTN</name>
<evidence type="ECO:0000256" key="1">
    <source>
        <dbReference type="SAM" id="Phobius"/>
    </source>
</evidence>
<gene>
    <name evidence="3" type="ORF">GIY30_05990</name>
</gene>
<dbReference type="InterPro" id="IPR027787">
    <property type="entry name" value="Alpha/beta-hydrolase_catalytic"/>
</dbReference>
<evidence type="ECO:0000259" key="2">
    <source>
        <dbReference type="Pfam" id="PF10081"/>
    </source>
</evidence>
<keyword evidence="4" id="KW-1185">Reference proteome</keyword>
<dbReference type="AlphaFoldDB" id="A0A6L7GM03"/>
<dbReference type="RefSeq" id="WP_160900978.1">
    <property type="nucleotide sequence ID" value="NZ_CP102850.1"/>
</dbReference>
<dbReference type="Proteomes" id="UP000475545">
    <property type="component" value="Unassembled WGS sequence"/>
</dbReference>
<evidence type="ECO:0000313" key="3">
    <source>
        <dbReference type="EMBL" id="MXP20906.1"/>
    </source>
</evidence>
<keyword evidence="1" id="KW-1133">Transmembrane helix</keyword>
<feature type="domain" description="Alpha/beta-hydrolase catalytic" evidence="2">
    <location>
        <begin position="180"/>
        <end position="314"/>
    </location>
</feature>
<comment type="caution">
    <text evidence="3">The sequence shown here is derived from an EMBL/GenBank/DDBJ whole genome shotgun (WGS) entry which is preliminary data.</text>
</comment>
<dbReference type="SUPFAM" id="SSF53474">
    <property type="entry name" value="alpha/beta-Hydrolases"/>
    <property type="match status" value="1"/>
</dbReference>
<keyword evidence="1" id="KW-0812">Transmembrane</keyword>